<dbReference type="OrthoDB" id="9906457at2"/>
<protein>
    <submittedName>
        <fullName evidence="1">Uncharacterized protein</fullName>
    </submittedName>
</protein>
<name>A0A4V1NRM7_9FIRM</name>
<gene>
    <name evidence="1" type="ORF">ETP43_03030</name>
</gene>
<reference evidence="1 2" key="1">
    <citation type="submission" date="2019-01" db="EMBL/GenBank/DDBJ databases">
        <title>Blautia sp. nov. KGMB01111 isolated human feces.</title>
        <authorList>
            <person name="Park J.-E."/>
            <person name="Kim J.-S."/>
            <person name="Park S.-H."/>
        </authorList>
    </citation>
    <scope>NUCLEOTIDE SEQUENCE [LARGE SCALE GENOMIC DNA]</scope>
    <source>
        <strain evidence="1 2">KGMB01111</strain>
    </source>
</reference>
<accession>A0A4V1NRM7</accession>
<proteinExistence type="predicted"/>
<dbReference type="RefSeq" id="WP_129256994.1">
    <property type="nucleotide sequence ID" value="NZ_SDKC01000001.1"/>
</dbReference>
<dbReference type="AlphaFoldDB" id="A0A4V1NRM7"/>
<comment type="caution">
    <text evidence="1">The sequence shown here is derived from an EMBL/GenBank/DDBJ whole genome shotgun (WGS) entry which is preliminary data.</text>
</comment>
<keyword evidence="2" id="KW-1185">Reference proteome</keyword>
<sequence>MNYVVTILTEKYLYRVNIEGGIKYTLGSGKKDLFPMSELGIDGQLGMCFNEKKTSIEVNCKDNPSVSKGN</sequence>
<dbReference type="Proteomes" id="UP000290106">
    <property type="component" value="Unassembled WGS sequence"/>
</dbReference>
<dbReference type="EMBL" id="SDKC01000001">
    <property type="protein sequence ID" value="RXS74295.1"/>
    <property type="molecule type" value="Genomic_DNA"/>
</dbReference>
<evidence type="ECO:0000313" key="1">
    <source>
        <dbReference type="EMBL" id="RXS74295.1"/>
    </source>
</evidence>
<organism evidence="1 2">
    <name type="scientific">Blautia faecicola</name>
    <dbReference type="NCBI Taxonomy" id="2509240"/>
    <lineage>
        <taxon>Bacteria</taxon>
        <taxon>Bacillati</taxon>
        <taxon>Bacillota</taxon>
        <taxon>Clostridia</taxon>
        <taxon>Lachnospirales</taxon>
        <taxon>Lachnospiraceae</taxon>
        <taxon>Blautia</taxon>
    </lineage>
</organism>
<evidence type="ECO:0000313" key="2">
    <source>
        <dbReference type="Proteomes" id="UP000290106"/>
    </source>
</evidence>